<name>A0A8H4STS8_9HYPO</name>
<keyword evidence="1" id="KW-0472">Membrane</keyword>
<comment type="caution">
    <text evidence="2">The sequence shown here is derived from an EMBL/GenBank/DDBJ whole genome shotgun (WGS) entry which is preliminary data.</text>
</comment>
<dbReference type="Proteomes" id="UP000604273">
    <property type="component" value="Unassembled WGS sequence"/>
</dbReference>
<dbReference type="EMBL" id="JABFAI010000362">
    <property type="protein sequence ID" value="KAF4945613.1"/>
    <property type="molecule type" value="Genomic_DNA"/>
</dbReference>
<sequence>MAPNTSNSVAVYNIVGPTEQPASRHCFIRPDDRGLWNACKACYLFLIHIGLAAAIMVLVIQIDGRHFKIGSDSTVFTFHSRLYQAQVTGLLSLALVTLRLVAGTGSALLAWRIIFILLEKGGATLVELTRLLSLRVPIMPAVISETSQCWSVWATVAIILMWPHSFAAPLVSSSLSWIPGITVLNKETPALIGEIGPHTDWPAILYDDMRVTAVISAAAMTANEHDYAFKPGRIHLRRYFNASEHMPSGSRVNLPLPYFAADIRWIDASSNNRSIYAGNAEYSDVGKPVGIRLVGATSIIMDQKWSPQGKSPANASIFHGTKLVAVQLPGVEPFDDPLTPGSSISERDRCRPAVDQFGQLPAVGQHQVQLVKGDKEIVYYDCYILVEVAITAGLYPARDCEVVSSETTLQFYATCSVKRNDEELENDWLASLALDFTSETLKYNVLQNSSQPWIGPNLDDYVTGMLTLGY</sequence>
<accession>A0A8H4STS8</accession>
<organism evidence="2 3">
    <name type="scientific">Fusarium gaditjirri</name>
    <dbReference type="NCBI Taxonomy" id="282569"/>
    <lineage>
        <taxon>Eukaryota</taxon>
        <taxon>Fungi</taxon>
        <taxon>Dikarya</taxon>
        <taxon>Ascomycota</taxon>
        <taxon>Pezizomycotina</taxon>
        <taxon>Sordariomycetes</taxon>
        <taxon>Hypocreomycetidae</taxon>
        <taxon>Hypocreales</taxon>
        <taxon>Nectriaceae</taxon>
        <taxon>Fusarium</taxon>
        <taxon>Fusarium nisikadoi species complex</taxon>
    </lineage>
</organism>
<proteinExistence type="predicted"/>
<reference evidence="2" key="1">
    <citation type="journal article" date="2020" name="BMC Genomics">
        <title>Correction to: Identification and distribution of gene clusters required for synthesis of sphingolipid metabolism inhibitors in diverse species of the filamentous fungus Fusarium.</title>
        <authorList>
            <person name="Kim H.S."/>
            <person name="Lohmar J.M."/>
            <person name="Busman M."/>
            <person name="Brown D.W."/>
            <person name="Naumann T.A."/>
            <person name="Divon H.H."/>
            <person name="Lysoe E."/>
            <person name="Uhlig S."/>
            <person name="Proctor R.H."/>
        </authorList>
    </citation>
    <scope>NUCLEOTIDE SEQUENCE</scope>
    <source>
        <strain evidence="2">NRRL 45417</strain>
    </source>
</reference>
<reference evidence="2" key="2">
    <citation type="submission" date="2020-05" db="EMBL/GenBank/DDBJ databases">
        <authorList>
            <person name="Kim H.-S."/>
            <person name="Proctor R.H."/>
            <person name="Brown D.W."/>
        </authorList>
    </citation>
    <scope>NUCLEOTIDE SEQUENCE</scope>
    <source>
        <strain evidence="2">NRRL 45417</strain>
    </source>
</reference>
<gene>
    <name evidence="2" type="ORF">FGADI_11794</name>
</gene>
<keyword evidence="1" id="KW-0812">Transmembrane</keyword>
<evidence type="ECO:0000313" key="2">
    <source>
        <dbReference type="EMBL" id="KAF4945613.1"/>
    </source>
</evidence>
<feature type="transmembrane region" description="Helical" evidence="1">
    <location>
        <begin position="41"/>
        <end position="62"/>
    </location>
</feature>
<dbReference type="AlphaFoldDB" id="A0A8H4STS8"/>
<dbReference type="OrthoDB" id="5378430at2759"/>
<keyword evidence="3" id="KW-1185">Reference proteome</keyword>
<keyword evidence="1" id="KW-1133">Transmembrane helix</keyword>
<feature type="transmembrane region" description="Helical" evidence="1">
    <location>
        <begin position="82"/>
        <end position="102"/>
    </location>
</feature>
<protein>
    <submittedName>
        <fullName evidence="2">Uncharacterized protein</fullName>
    </submittedName>
</protein>
<evidence type="ECO:0000313" key="3">
    <source>
        <dbReference type="Proteomes" id="UP000604273"/>
    </source>
</evidence>
<evidence type="ECO:0000256" key="1">
    <source>
        <dbReference type="SAM" id="Phobius"/>
    </source>
</evidence>